<sequence>MDHPDVVAQAFQTPACTTWDNYHYDEAMQARCERSLRTRVSPGHEGVSQKLWIAAPTCIRERERTIINLILRTGLVPPILGRKRMIYLAKSATAHGVVNLDPGLPLWRPITVQSAFSNRIFTVVRDYITPCISNEEMQHGFQRDCTVQDAAALTSLLIERAQRRQEELFRISKADTGANL</sequence>
<dbReference type="GeneID" id="20810850"/>
<evidence type="ECO:0008006" key="2">
    <source>
        <dbReference type="Google" id="ProtNLM"/>
    </source>
</evidence>
<accession>W4GCM6</accession>
<dbReference type="EMBL" id="KI913133">
    <property type="protein sequence ID" value="ETV77437.1"/>
    <property type="molecule type" value="Genomic_DNA"/>
</dbReference>
<dbReference type="AlphaFoldDB" id="W4GCM6"/>
<organism evidence="1">
    <name type="scientific">Aphanomyces astaci</name>
    <name type="common">Crayfish plague agent</name>
    <dbReference type="NCBI Taxonomy" id="112090"/>
    <lineage>
        <taxon>Eukaryota</taxon>
        <taxon>Sar</taxon>
        <taxon>Stramenopiles</taxon>
        <taxon>Oomycota</taxon>
        <taxon>Saprolegniomycetes</taxon>
        <taxon>Saprolegniales</taxon>
        <taxon>Verrucalvaceae</taxon>
        <taxon>Aphanomyces</taxon>
    </lineage>
</organism>
<dbReference type="OrthoDB" id="141575at2759"/>
<dbReference type="VEuPathDB" id="FungiDB:H257_08854"/>
<proteinExistence type="predicted"/>
<evidence type="ECO:0000313" key="1">
    <source>
        <dbReference type="EMBL" id="ETV77437.1"/>
    </source>
</evidence>
<gene>
    <name evidence="1" type="ORF">H257_08854</name>
</gene>
<name>W4GCM6_APHAT</name>
<reference evidence="1" key="1">
    <citation type="submission" date="2013-12" db="EMBL/GenBank/DDBJ databases">
        <title>The Genome Sequence of Aphanomyces astaci APO3.</title>
        <authorList>
            <consortium name="The Broad Institute Genomics Platform"/>
            <person name="Russ C."/>
            <person name="Tyler B."/>
            <person name="van West P."/>
            <person name="Dieguez-Uribeondo J."/>
            <person name="Young S.K."/>
            <person name="Zeng Q."/>
            <person name="Gargeya S."/>
            <person name="Fitzgerald M."/>
            <person name="Abouelleil A."/>
            <person name="Alvarado L."/>
            <person name="Chapman S.B."/>
            <person name="Gainer-Dewar J."/>
            <person name="Goldberg J."/>
            <person name="Griggs A."/>
            <person name="Gujja S."/>
            <person name="Hansen M."/>
            <person name="Howarth C."/>
            <person name="Imamovic A."/>
            <person name="Ireland A."/>
            <person name="Larimer J."/>
            <person name="McCowan C."/>
            <person name="Murphy C."/>
            <person name="Pearson M."/>
            <person name="Poon T.W."/>
            <person name="Priest M."/>
            <person name="Roberts A."/>
            <person name="Saif S."/>
            <person name="Shea T."/>
            <person name="Sykes S."/>
            <person name="Wortman J."/>
            <person name="Nusbaum C."/>
            <person name="Birren B."/>
        </authorList>
    </citation>
    <scope>NUCLEOTIDE SEQUENCE [LARGE SCALE GENOMIC DNA]</scope>
    <source>
        <strain evidence="1">APO3</strain>
    </source>
</reference>
<dbReference type="RefSeq" id="XP_009833224.1">
    <property type="nucleotide sequence ID" value="XM_009834922.1"/>
</dbReference>
<protein>
    <recommendedName>
        <fullName evidence="2">Reverse transcriptase domain-containing protein</fullName>
    </recommendedName>
</protein>